<dbReference type="InterPro" id="IPR004097">
    <property type="entry name" value="DHHA2"/>
</dbReference>
<comment type="similarity">
    <text evidence="1">Belongs to the PPase class C family. Prune subfamily.</text>
</comment>
<accession>A0A8D9EM13</accession>
<dbReference type="Gene3D" id="3.10.310.20">
    <property type="entry name" value="DHHA2 domain"/>
    <property type="match status" value="1"/>
</dbReference>
<name>A0A8D9EM13_9HEMI</name>
<protein>
    <submittedName>
        <fullName evidence="3">Protein prune homolog</fullName>
    </submittedName>
</protein>
<proteinExistence type="inferred from homology"/>
<dbReference type="SUPFAM" id="SSF64182">
    <property type="entry name" value="DHH phosphoesterases"/>
    <property type="match status" value="1"/>
</dbReference>
<dbReference type="PANTHER" id="PTHR12112">
    <property type="entry name" value="BNIP - RELATED"/>
    <property type="match status" value="1"/>
</dbReference>
<feature type="domain" description="DHHA2" evidence="2">
    <location>
        <begin position="225"/>
        <end position="369"/>
    </location>
</feature>
<dbReference type="InterPro" id="IPR038763">
    <property type="entry name" value="DHH_sf"/>
</dbReference>
<dbReference type="SMART" id="SM01131">
    <property type="entry name" value="DHHA2"/>
    <property type="match status" value="1"/>
</dbReference>
<organism evidence="3">
    <name type="scientific">Cacopsylla melanoneura</name>
    <dbReference type="NCBI Taxonomy" id="428564"/>
    <lineage>
        <taxon>Eukaryota</taxon>
        <taxon>Metazoa</taxon>
        <taxon>Ecdysozoa</taxon>
        <taxon>Arthropoda</taxon>
        <taxon>Hexapoda</taxon>
        <taxon>Insecta</taxon>
        <taxon>Pterygota</taxon>
        <taxon>Neoptera</taxon>
        <taxon>Paraneoptera</taxon>
        <taxon>Hemiptera</taxon>
        <taxon>Sternorrhyncha</taxon>
        <taxon>Psylloidea</taxon>
        <taxon>Psyllidae</taxon>
        <taxon>Psyllinae</taxon>
        <taxon>Cacopsylla</taxon>
    </lineage>
</organism>
<evidence type="ECO:0000256" key="1">
    <source>
        <dbReference type="ARBA" id="ARBA00010331"/>
    </source>
</evidence>
<reference evidence="3" key="1">
    <citation type="submission" date="2021-05" db="EMBL/GenBank/DDBJ databases">
        <authorList>
            <person name="Alioto T."/>
            <person name="Alioto T."/>
            <person name="Gomez Garrido J."/>
        </authorList>
    </citation>
    <scope>NUCLEOTIDE SEQUENCE</scope>
</reference>
<dbReference type="GO" id="GO:0004309">
    <property type="term" value="F:exopolyphosphatase activity"/>
    <property type="evidence" value="ECO:0007669"/>
    <property type="project" value="TreeGrafter"/>
</dbReference>
<sequence>MLSSFHQYLYESKCSSASPLSCDKIHIVLGNESCDLDSAVCALLYAFYLTTIGEQKVVPVLNIPAKHLPIKTEVVSFLQDNGVALDSLVFRDSLPLEELCQSSKLKATLVDHHVLANKDTFLRHCVVEIIDHRPISPSEKWSDLERGTTMDIVGSCVTHVAKKMLASHPDLISKNRDIANLIYGTILLDTACLSPQANRATPADHDVIQQLKTFHPDLQSESSVFESLLKAKSDISHLTPSQLLVKDLKITKHGIPIVGLPILVQDFVTNNPDLESTLNTFLAEHKASTLVLMGQTIRTGNIARDLGLYSTMPDRSTLDTIFNVLSTNPTPVLNMVALSSGENVKLRLFQCNNVQVSRKQVLPLIEKAFDSMK</sequence>
<dbReference type="EMBL" id="HBUF01549918">
    <property type="protein sequence ID" value="CAG6758591.1"/>
    <property type="molecule type" value="Transcribed_RNA"/>
</dbReference>
<dbReference type="Gene3D" id="3.90.1640.10">
    <property type="entry name" value="inorganic pyrophosphatase (n-terminal core)"/>
    <property type="match status" value="1"/>
</dbReference>
<dbReference type="AlphaFoldDB" id="A0A8D9EM13"/>
<dbReference type="PANTHER" id="PTHR12112:SF39">
    <property type="entry name" value="EG:152A3.5 PROTEIN (FBGN0003116_PN PROTEIN)"/>
    <property type="match status" value="1"/>
</dbReference>
<dbReference type="Pfam" id="PF02833">
    <property type="entry name" value="DHHA2"/>
    <property type="match status" value="1"/>
</dbReference>
<evidence type="ECO:0000259" key="2">
    <source>
        <dbReference type="SMART" id="SM01131"/>
    </source>
</evidence>
<dbReference type="InterPro" id="IPR038222">
    <property type="entry name" value="DHHA2_dom_sf"/>
</dbReference>
<evidence type="ECO:0000313" key="3">
    <source>
        <dbReference type="EMBL" id="CAG6758591.1"/>
    </source>
</evidence>
<dbReference type="GO" id="GO:0005737">
    <property type="term" value="C:cytoplasm"/>
    <property type="evidence" value="ECO:0007669"/>
    <property type="project" value="InterPro"/>
</dbReference>